<name>A0ABU8SFV0_9LACO</name>
<reference evidence="2 3" key="1">
    <citation type="submission" date="2023-10" db="EMBL/GenBank/DDBJ databases">
        <title>Holzapfeliella saturejae sp. nov. isolated from Satureja montana flowers.</title>
        <authorList>
            <person name="Alcantara C."/>
            <person name="Zuniga M."/>
            <person name="Landete J.M."/>
            <person name="Monedero V."/>
        </authorList>
    </citation>
    <scope>NUCLEOTIDE SEQUENCE [LARGE SCALE GENOMIC DNA]</scope>
    <source>
        <strain evidence="2 3">He02</strain>
    </source>
</reference>
<keyword evidence="3" id="KW-1185">Reference proteome</keyword>
<dbReference type="Proteomes" id="UP001377804">
    <property type="component" value="Unassembled WGS sequence"/>
</dbReference>
<proteinExistence type="predicted"/>
<evidence type="ECO:0000256" key="1">
    <source>
        <dbReference type="SAM" id="Phobius"/>
    </source>
</evidence>
<dbReference type="RefSeq" id="WP_339969273.1">
    <property type="nucleotide sequence ID" value="NZ_JAWMWG010000001.1"/>
</dbReference>
<comment type="caution">
    <text evidence="2">The sequence shown here is derived from an EMBL/GenBank/DDBJ whole genome shotgun (WGS) entry which is preliminary data.</text>
</comment>
<feature type="transmembrane region" description="Helical" evidence="1">
    <location>
        <begin position="34"/>
        <end position="51"/>
    </location>
</feature>
<feature type="transmembrane region" description="Helical" evidence="1">
    <location>
        <begin position="57"/>
        <end position="75"/>
    </location>
</feature>
<gene>
    <name evidence="2" type="ORF">R4Y45_03340</name>
</gene>
<feature type="transmembrane region" description="Helical" evidence="1">
    <location>
        <begin position="6"/>
        <end position="22"/>
    </location>
</feature>
<keyword evidence="1" id="KW-0812">Transmembrane</keyword>
<keyword evidence="1" id="KW-0472">Membrane</keyword>
<keyword evidence="1" id="KW-1133">Transmembrane helix</keyword>
<evidence type="ECO:0000313" key="3">
    <source>
        <dbReference type="Proteomes" id="UP001377804"/>
    </source>
</evidence>
<protein>
    <submittedName>
        <fullName evidence="2">Uncharacterized protein</fullName>
    </submittedName>
</protein>
<accession>A0ABU8SFV0</accession>
<organism evidence="2 3">
    <name type="scientific">Holzapfeliella saturejae</name>
    <dbReference type="NCBI Taxonomy" id="3082953"/>
    <lineage>
        <taxon>Bacteria</taxon>
        <taxon>Bacillati</taxon>
        <taxon>Bacillota</taxon>
        <taxon>Bacilli</taxon>
        <taxon>Lactobacillales</taxon>
        <taxon>Lactobacillaceae</taxon>
        <taxon>Holzapfeliella</taxon>
    </lineage>
</organism>
<dbReference type="EMBL" id="JAWMWG010000001">
    <property type="protein sequence ID" value="MEJ6348262.1"/>
    <property type="molecule type" value="Genomic_DNA"/>
</dbReference>
<evidence type="ECO:0000313" key="2">
    <source>
        <dbReference type="EMBL" id="MEJ6348262.1"/>
    </source>
</evidence>
<sequence>MIDILYLVVSLLLCYFLVWQRLNVKFVEQKRGIIVKFAAFVILLVLLVTAMTQAEAIRWSVLLLLGIFCIVLIFFRPGLGSIVFKNYRIRSYKEFTSFNTKQINDYETKVAFYARDQVRLTMYVRGNVNAVSQFLNKYFV</sequence>